<evidence type="ECO:0000313" key="4">
    <source>
        <dbReference type="WBParaSite" id="MhA1_Contig1994.frz3.gene1"/>
    </source>
</evidence>
<evidence type="ECO:0000256" key="2">
    <source>
        <dbReference type="SAM" id="Phobius"/>
    </source>
</evidence>
<feature type="compositionally biased region" description="Basic and acidic residues" evidence="1">
    <location>
        <begin position="70"/>
        <end position="87"/>
    </location>
</feature>
<dbReference type="Gene3D" id="3.40.1690.20">
    <property type="match status" value="1"/>
</dbReference>
<keyword evidence="2" id="KW-0472">Membrane</keyword>
<keyword evidence="2" id="KW-0812">Transmembrane</keyword>
<sequence length="334" mass="38031">MRCLFAKYSLINYSNILLQQRLFCDFVLHRGASNIVFSPSCFLQISKNVNKLQSRGIRNKSKGFGSSTSSDDKSSDKKEDKKEDNGDKYKQFVEDKQKFKEEFHKKFKEFVQEYGKDIDKNPSKAKFMNEATLEFIKKFNEKSEGSGFSIEKDESTVKNFFILNLVFAAFSAFMLAVLFSGEGLAKEHAQLLNSESTINFDQFVRDYLNAGEVDGIYYYPNKNFAFAMLHPNAVINGKTVTSAGVPISTSDRLDFNFSPMQFIHAVRDAEHQLGVDQRESVPILIKKTMSTGRKIVYVLLFGLISAALFNYYRSIMGKSVFRVISSAAKKKQKK</sequence>
<name>A0A1I8BE12_MELHA</name>
<keyword evidence="3" id="KW-1185">Reference proteome</keyword>
<keyword evidence="2" id="KW-1133">Transmembrane helix</keyword>
<feature type="transmembrane region" description="Helical" evidence="2">
    <location>
        <begin position="160"/>
        <end position="179"/>
    </location>
</feature>
<organism evidence="3 4">
    <name type="scientific">Meloidogyne hapla</name>
    <name type="common">Root-knot nematode worm</name>
    <dbReference type="NCBI Taxonomy" id="6305"/>
    <lineage>
        <taxon>Eukaryota</taxon>
        <taxon>Metazoa</taxon>
        <taxon>Ecdysozoa</taxon>
        <taxon>Nematoda</taxon>
        <taxon>Chromadorea</taxon>
        <taxon>Rhabditida</taxon>
        <taxon>Tylenchina</taxon>
        <taxon>Tylenchomorpha</taxon>
        <taxon>Tylenchoidea</taxon>
        <taxon>Meloidogynidae</taxon>
        <taxon>Meloidogyninae</taxon>
        <taxon>Meloidogyne</taxon>
    </lineage>
</organism>
<dbReference type="WBParaSite" id="MhA1_Contig1994.frz3.gene1">
    <property type="protein sequence ID" value="MhA1_Contig1994.frz3.gene1"/>
    <property type="gene ID" value="MhA1_Contig1994.frz3.gene1"/>
</dbReference>
<evidence type="ECO:0000313" key="3">
    <source>
        <dbReference type="Proteomes" id="UP000095281"/>
    </source>
</evidence>
<evidence type="ECO:0000256" key="1">
    <source>
        <dbReference type="SAM" id="MobiDB-lite"/>
    </source>
</evidence>
<protein>
    <submittedName>
        <fullName evidence="4">Transmembrane protein</fullName>
    </submittedName>
</protein>
<feature type="region of interest" description="Disordered" evidence="1">
    <location>
        <begin position="58"/>
        <end position="87"/>
    </location>
</feature>
<accession>A0A1I8BE12</accession>
<dbReference type="AlphaFoldDB" id="A0A1I8BE12"/>
<proteinExistence type="predicted"/>
<dbReference type="Proteomes" id="UP000095281">
    <property type="component" value="Unplaced"/>
</dbReference>
<feature type="transmembrane region" description="Helical" evidence="2">
    <location>
        <begin position="295"/>
        <end position="312"/>
    </location>
</feature>
<reference evidence="4" key="1">
    <citation type="submission" date="2016-11" db="UniProtKB">
        <authorList>
            <consortium name="WormBaseParasite"/>
        </authorList>
    </citation>
    <scope>IDENTIFICATION</scope>
</reference>